<dbReference type="NCBIfam" id="NF045575">
    <property type="entry name" value="cas6_csf5"/>
    <property type="match status" value="1"/>
</dbReference>
<evidence type="ECO:0000313" key="1">
    <source>
        <dbReference type="EMBL" id="CAI10524.1"/>
    </source>
</evidence>
<dbReference type="SMR" id="Q5NWP0"/>
<gene>
    <name evidence="1" type="ORF">p1B372</name>
</gene>
<dbReference type="PDBsum" id="6H9H"/>
<evidence type="ECO:0007829" key="4">
    <source>
        <dbReference type="PDB" id="6H9I"/>
    </source>
</evidence>
<feature type="binding site" evidence="3 4">
    <location>
        <position position="193"/>
    </location>
    <ligand>
        <name>Mn(2+)</name>
        <dbReference type="ChEBI" id="CHEBI:29035"/>
    </ligand>
</feature>
<keyword evidence="2" id="KW-1185">Reference proteome</keyword>
<keyword evidence="3 4" id="KW-0002">3D-structure</keyword>
<keyword evidence="1" id="KW-0614">Plasmid</keyword>
<reference evidence="1 2" key="1">
    <citation type="journal article" date="2005" name="Arch. Microbiol.">
        <title>The genome sequence of an anaerobic aromatic-degrading denitrifying bacterium, strain EbN1.</title>
        <authorList>
            <person name="Rabus R."/>
            <person name="Kube M."/>
            <person name="Heider J."/>
            <person name="Beck A."/>
            <person name="Heitmann K."/>
            <person name="Widdel F."/>
            <person name="Reinhardt R."/>
        </authorList>
    </citation>
    <scope>NUCLEOTIDE SEQUENCE [LARGE SCALE GENOMIC DNA]</scope>
    <source>
        <strain evidence="1 2">EbN1</strain>
        <plasmid evidence="2">Plasmid pAzo1</plasmid>
    </source>
</reference>
<organism evidence="1 2">
    <name type="scientific">Aromatoleum aromaticum (strain DSM 19018 / LMG 30748 / EbN1)</name>
    <name type="common">Azoarcus sp. (strain EbN1)</name>
    <dbReference type="NCBI Taxonomy" id="76114"/>
    <lineage>
        <taxon>Bacteria</taxon>
        <taxon>Pseudomonadati</taxon>
        <taxon>Pseudomonadota</taxon>
        <taxon>Betaproteobacteria</taxon>
        <taxon>Rhodocyclales</taxon>
        <taxon>Rhodocyclaceae</taxon>
        <taxon>Aromatoleum</taxon>
    </lineage>
</organism>
<keyword evidence="3 4" id="KW-0479">Metal-binding</keyword>
<reference evidence="3 4" key="2">
    <citation type="journal article" date="2019" name="Nat. Microbiol.">
        <title>Type IV CRISPR RNA processing and effector complex formation in Aromatoleum aromaticum.</title>
        <authorList>
            <person name="Ozcan A."/>
            <person name="Pausch P."/>
            <person name="Linden A."/>
            <person name="Wulf A."/>
            <person name="Schuhle K."/>
            <person name="Heider J."/>
            <person name="Urlaub H."/>
            <person name="Heimerl T."/>
            <person name="Bange G."/>
            <person name="Randau L."/>
        </authorList>
    </citation>
    <scope>X-RAY CRYSTALLOGRAPHY (1.75 ANGSTROMS) OF 2-259 IN COMPLEX WITH MN(2+)</scope>
</reference>
<feature type="binding site" evidence="3 4">
    <location>
        <position position="191"/>
    </location>
    <ligand>
        <name>Mn(2+)</name>
        <dbReference type="ChEBI" id="CHEBI:29035"/>
    </ligand>
</feature>
<protein>
    <submittedName>
        <fullName evidence="1">Uncharacterized protein</fullName>
    </submittedName>
</protein>
<dbReference type="EMBL" id="CR555307">
    <property type="protein sequence ID" value="CAI10524.1"/>
    <property type="molecule type" value="Genomic_DNA"/>
</dbReference>
<dbReference type="RefSeq" id="WP_011254655.1">
    <property type="nucleotide sequence ID" value="NC_006823.1"/>
</dbReference>
<evidence type="ECO:0007829" key="3">
    <source>
        <dbReference type="PDB" id="6H9H"/>
    </source>
</evidence>
<dbReference type="KEGG" id="eba:p1B372"/>
<dbReference type="HOGENOM" id="CLU_1072171_0_0_4"/>
<dbReference type="PDB" id="6H9I">
    <property type="method" value="X-ray"/>
    <property type="resolution" value="2.29 A"/>
    <property type="chains" value="A/B=2-259"/>
</dbReference>
<dbReference type="PDBsum" id="6H9I"/>
<dbReference type="OrthoDB" id="10005549at2"/>
<name>Q5NWP0_AROAE</name>
<dbReference type="Proteomes" id="UP000006552">
    <property type="component" value="Plasmid 1"/>
</dbReference>
<accession>Q5NWP0</accession>
<dbReference type="PDB" id="6H9H">
    <property type="method" value="X-ray"/>
    <property type="resolution" value="1.75 A"/>
    <property type="chains" value="A/B=2-259"/>
</dbReference>
<dbReference type="AlphaFoldDB" id="Q5NWP0"/>
<dbReference type="InterPro" id="IPR054670">
    <property type="entry name" value="Cas6_csf5"/>
</dbReference>
<evidence type="ECO:0000313" key="2">
    <source>
        <dbReference type="Proteomes" id="UP000006552"/>
    </source>
</evidence>
<proteinExistence type="evidence at protein level"/>
<dbReference type="GO" id="GO:0046872">
    <property type="term" value="F:metal ion binding"/>
    <property type="evidence" value="ECO:0007669"/>
    <property type="project" value="UniProtKB-KW"/>
</dbReference>
<sequence>MQQHLLRFALPAGKKLWPNDLREALAKHDLPPLFFSRDPQTGHAITRAMRNEKRVRGYIEQHGHEPPPPTEEQRANPLAIPGIRIVGSSTWVGILATGERYKPLLEAATLPAIQIVTQRCGRGVGVELEQHTLSIKGLDDPKRYFVRNLVMKRGLTKTAENTTQVASRILSALERQAVAYSLDLPPTAQVDIHVESVVRPRGMRLVTSTGATEQFVGLADVEFYACLDLKGYWFAGNLTSRGYGRIIADHPAMSTGRYA</sequence>
<geneLocation type="plasmid" evidence="2">
    <name>pAzo1</name>
</geneLocation>